<dbReference type="InterPro" id="IPR043502">
    <property type="entry name" value="DNA/RNA_pol_sf"/>
</dbReference>
<feature type="compositionally biased region" description="Polar residues" evidence="16">
    <location>
        <begin position="372"/>
        <end position="401"/>
    </location>
</feature>
<evidence type="ECO:0000256" key="12">
    <source>
        <dbReference type="ARBA" id="ARBA00022918"/>
    </source>
</evidence>
<dbReference type="PANTHER" id="PTHR37984:SF5">
    <property type="entry name" value="PROTEIN NYNRIN-LIKE"/>
    <property type="match status" value="1"/>
</dbReference>
<dbReference type="GO" id="GO:0003964">
    <property type="term" value="F:RNA-directed DNA polymerase activity"/>
    <property type="evidence" value="ECO:0007669"/>
    <property type="project" value="UniProtKB-KW"/>
</dbReference>
<dbReference type="Pfam" id="PF17919">
    <property type="entry name" value="RT_RNaseH_2"/>
    <property type="match status" value="1"/>
</dbReference>
<keyword evidence="13" id="KW-0238">DNA-binding</keyword>
<feature type="domain" description="Reverse transcriptase" evidence="18">
    <location>
        <begin position="611"/>
        <end position="790"/>
    </location>
</feature>
<dbReference type="PROSITE" id="PS00141">
    <property type="entry name" value="ASP_PROTEASE"/>
    <property type="match status" value="1"/>
</dbReference>
<dbReference type="Pfam" id="PF17921">
    <property type="entry name" value="Integrase_H2C2"/>
    <property type="match status" value="1"/>
</dbReference>
<dbReference type="GO" id="GO:0004190">
    <property type="term" value="F:aspartic-type endopeptidase activity"/>
    <property type="evidence" value="ECO:0007669"/>
    <property type="project" value="UniProtKB-KW"/>
</dbReference>
<dbReference type="GO" id="GO:0008270">
    <property type="term" value="F:zinc ion binding"/>
    <property type="evidence" value="ECO:0007669"/>
    <property type="project" value="UniProtKB-KW"/>
</dbReference>
<dbReference type="Gene3D" id="3.10.10.10">
    <property type="entry name" value="HIV Type 1 Reverse Transcriptase, subunit A, domain 1"/>
    <property type="match status" value="1"/>
</dbReference>
<evidence type="ECO:0000259" key="17">
    <source>
        <dbReference type="PROSITE" id="PS50158"/>
    </source>
</evidence>
<evidence type="ECO:0000256" key="15">
    <source>
        <dbReference type="PROSITE-ProRule" id="PRU00047"/>
    </source>
</evidence>
<dbReference type="InterPro" id="IPR041373">
    <property type="entry name" value="RT_RNaseH"/>
</dbReference>
<proteinExistence type="predicted"/>
<dbReference type="EC" id="2.7.7.49" evidence="1"/>
<keyword evidence="11" id="KW-0229">DNA integration</keyword>
<dbReference type="FunFam" id="3.30.70.270:FF:000020">
    <property type="entry name" value="Transposon Tf2-6 polyprotein-like Protein"/>
    <property type="match status" value="1"/>
</dbReference>
<dbReference type="SUPFAM" id="SSF53098">
    <property type="entry name" value="Ribonuclease H-like"/>
    <property type="match status" value="1"/>
</dbReference>
<keyword evidence="9" id="KW-0460">Magnesium</keyword>
<dbReference type="SMART" id="SM00343">
    <property type="entry name" value="ZnF_C2HC"/>
    <property type="match status" value="2"/>
</dbReference>
<dbReference type="CDD" id="cd00303">
    <property type="entry name" value="retropepsin_like"/>
    <property type="match status" value="1"/>
</dbReference>
<comment type="caution">
    <text evidence="19">The sequence shown here is derived from an EMBL/GenBank/DDBJ whole genome shotgun (WGS) entry which is preliminary data.</text>
</comment>
<dbReference type="Gene3D" id="3.30.420.10">
    <property type="entry name" value="Ribonuclease H-like superfamily/Ribonuclease H"/>
    <property type="match status" value="2"/>
</dbReference>
<feature type="region of interest" description="Disordered" evidence="16">
    <location>
        <begin position="1"/>
        <end position="46"/>
    </location>
</feature>
<dbReference type="InterPro" id="IPR043128">
    <property type="entry name" value="Rev_trsase/Diguanyl_cyclase"/>
</dbReference>
<dbReference type="Proteomes" id="UP001054252">
    <property type="component" value="Unassembled WGS sequence"/>
</dbReference>
<dbReference type="InterPro" id="IPR001878">
    <property type="entry name" value="Znf_CCHC"/>
</dbReference>
<keyword evidence="3" id="KW-0808">Transferase</keyword>
<dbReference type="PROSITE" id="PS50878">
    <property type="entry name" value="RT_POL"/>
    <property type="match status" value="1"/>
</dbReference>
<keyword evidence="5" id="KW-0540">Nuclease</keyword>
<dbReference type="CDD" id="cd09274">
    <property type="entry name" value="RNase_HI_RT_Ty3"/>
    <property type="match status" value="1"/>
</dbReference>
<evidence type="ECO:0000256" key="8">
    <source>
        <dbReference type="ARBA" id="ARBA00022801"/>
    </source>
</evidence>
<dbReference type="Gene3D" id="4.10.60.10">
    <property type="entry name" value="Zinc finger, CCHC-type"/>
    <property type="match status" value="1"/>
</dbReference>
<gene>
    <name evidence="19" type="ORF">SLEP1_g21968</name>
</gene>
<keyword evidence="20" id="KW-1185">Reference proteome</keyword>
<evidence type="ECO:0000256" key="7">
    <source>
        <dbReference type="ARBA" id="ARBA00022759"/>
    </source>
</evidence>
<protein>
    <recommendedName>
        <fullName evidence="1">RNA-directed DNA polymerase</fullName>
        <ecNumber evidence="1">2.7.7.49</ecNumber>
    </recommendedName>
</protein>
<keyword evidence="4" id="KW-0548">Nucleotidyltransferase</keyword>
<dbReference type="GO" id="GO:0015074">
    <property type="term" value="P:DNA integration"/>
    <property type="evidence" value="ECO:0007669"/>
    <property type="project" value="UniProtKB-KW"/>
</dbReference>
<evidence type="ECO:0000313" key="19">
    <source>
        <dbReference type="EMBL" id="GKV10628.1"/>
    </source>
</evidence>
<dbReference type="GO" id="GO:0004519">
    <property type="term" value="F:endonuclease activity"/>
    <property type="evidence" value="ECO:0007669"/>
    <property type="project" value="UniProtKB-KW"/>
</dbReference>
<feature type="compositionally biased region" description="Polar residues" evidence="16">
    <location>
        <begin position="27"/>
        <end position="45"/>
    </location>
</feature>
<dbReference type="SUPFAM" id="SSF50630">
    <property type="entry name" value="Acid proteases"/>
    <property type="match status" value="1"/>
</dbReference>
<evidence type="ECO:0000256" key="3">
    <source>
        <dbReference type="ARBA" id="ARBA00022679"/>
    </source>
</evidence>
<feature type="region of interest" description="Disordered" evidence="16">
    <location>
        <begin position="269"/>
        <end position="330"/>
    </location>
</feature>
<evidence type="ECO:0000256" key="14">
    <source>
        <dbReference type="ARBA" id="ARBA00023268"/>
    </source>
</evidence>
<accession>A0AAV5J7P2</accession>
<dbReference type="Pfam" id="PF08284">
    <property type="entry name" value="RVP_2"/>
    <property type="match status" value="1"/>
</dbReference>
<keyword evidence="2" id="KW-0645">Protease</keyword>
<dbReference type="InterPro" id="IPR001969">
    <property type="entry name" value="Aspartic_peptidase_AS"/>
</dbReference>
<feature type="domain" description="CCHC-type" evidence="17">
    <location>
        <begin position="332"/>
        <end position="345"/>
    </location>
</feature>
<dbReference type="EMBL" id="BPVZ01000032">
    <property type="protein sequence ID" value="GKV10628.1"/>
    <property type="molecule type" value="Genomic_DNA"/>
</dbReference>
<dbReference type="GO" id="GO:0003723">
    <property type="term" value="F:RNA binding"/>
    <property type="evidence" value="ECO:0007669"/>
    <property type="project" value="UniProtKB-KW"/>
</dbReference>
<dbReference type="Pfam" id="PF00078">
    <property type="entry name" value="RVT_1"/>
    <property type="match status" value="1"/>
</dbReference>
<keyword evidence="12" id="KW-0695">RNA-directed DNA polymerase</keyword>
<dbReference type="InterPro" id="IPR036397">
    <property type="entry name" value="RNaseH_sf"/>
</dbReference>
<feature type="domain" description="CCHC-type" evidence="17">
    <location>
        <begin position="352"/>
        <end position="366"/>
    </location>
</feature>
<dbReference type="FunFam" id="3.10.20.370:FF:000001">
    <property type="entry name" value="Retrovirus-related Pol polyprotein from transposon 17.6-like protein"/>
    <property type="match status" value="1"/>
</dbReference>
<evidence type="ECO:0000256" key="5">
    <source>
        <dbReference type="ARBA" id="ARBA00022722"/>
    </source>
</evidence>
<sequence>MAPKRRGRSPRGSHKDQGMPPIPEASPPTQAAPQEGGTSNPQVASFVQELMAEIRRQVSPATSVPPPSPMVSTPVAPAPVSPVPISSTPDVPTWKIYTEFQKLMKNKGFDGTAGFEQVESWISEVERGFYLLHVSDDLKVNVGTYMLTGKALTWWESYRKLHQGEPELSTWDGFKKVFMREYIPDSKRRELQREFVDLKQGPGTVKQYKEEFDRYLPFVGGQVGDEQAKADKFLWGLNSDIYLAVNQFKPAIYREATDRAIDQEKAMARVKPSGQLSGGSSLGKRKFDGSRRSLFLTPPRSKISKGSRWSGATKTVSQASSAPRAHPTQPICHVCGKVGHTRDQCHIATGACFKCGKQGHRIANCPLLDPKTQGTQPTSPQGSTSQGAQKQSTGVRTRAQQARVQVMTHKEAATTDVITGTLPVNSDYAHVLFDSGASHSFIARSYVLKRALPVDISDCELHVDTPLGGVMTTREVCRTVDIYVDGRQLSASLFVLDISDFDIILGMDWLSKYFASIDCHRKWAQKYLANGCQGFLVSVTDASSMTSRLEDIPVVREFPDVFPEDLPGLPPDREVEFAIDLVPGTGPVSKAPYRMAPAELKELKVQLEELLEKGFIRPSVSPWGAPVLFVKKKDGSMRLCIDYRELNKVTVKNRYPLPRIDDLFDQLKGAQVFSKIDLRSGYHQVKIKLDDVPKTAFRTRYGHYEFIVMPFGLTNAPARFMDFMNRVFSKYLDQFVVVFIDDILVYSSSHALHEKHFRTFLETLRRERLFAKFKKCEFWLDNVAFLGHVVTKDGISIDPQKIEAVVDWKRPNSVAEIRSFLGLAGYYRRFVGDFSRIALPMTRLIRKDTKFEWTPECEKSFLTLKEKLVTAPVLALPINGERFTIYSDASKRGLGCVLMQKDRVIAYASRQLKPYEENYPTHDLELAVVDAKFEWTPECEKSFLTLKEKLVTAPVLALPINGERFTIYSDASKKGLGCVLMQKDRVIAYASRQLKPYEENYPTHDLELAAVVFALKIWRHYLYGETCEIFTDHKSLKYIFTQKELNMRQRRWLELLKDYDLTISYHPGKANKVADALSRKSSGTASSILATQKELLEDLVKLDVELRMDSTTAYLAALSAQPALIDRIKLAQQKDSFLQKMKEKVRAGEPHMQEFRISDDEILWFGDRLCVPKDHALRREIMGDAHYTSYTIHPGSTKMYRDLRSTFWWRNMKREIARFVSQCLTCEKVKAEHQRLLGNLQLLPIPQWKWENITMDFVTGLPRTLKGNDSIWVIVDRLTKSAHFLPYRTGTSIEKLASMYMEEVVKLHGVPVSIVYELSKFRALCICGIPSQVHGVCHVPGFGFWGVTDSMENGLHLPQLPNNPIMAQLKNHSEANGGEFPNKRVVEKIMVSVPNKFESKILATEETCDFDTMIVNELINKLEAHEQRLTLKGQVATTKDAFQARQKEKQGGNLNSQLLVSLYVDDLLVTGGDTELQQFKVSTQNEFEMIDLGEMKYFLRMEVMQCNNGIFVSREKYAKDILRKLKMDKCKPIVTPLAQNLKLSKYDDSLKCNASIYRSLVGSLLYLTATMPDLMFATNLLLRYMTSPSQTHFSAVKES</sequence>
<dbReference type="Pfam" id="PF00098">
    <property type="entry name" value="zf-CCHC"/>
    <property type="match status" value="1"/>
</dbReference>
<keyword evidence="8" id="KW-0378">Hydrolase</keyword>
<evidence type="ECO:0000313" key="20">
    <source>
        <dbReference type="Proteomes" id="UP001054252"/>
    </source>
</evidence>
<keyword evidence="6" id="KW-0064">Aspartyl protease</keyword>
<dbReference type="SUPFAM" id="SSF57756">
    <property type="entry name" value="Retrovirus zinc finger-like domains"/>
    <property type="match status" value="1"/>
</dbReference>
<evidence type="ECO:0000256" key="9">
    <source>
        <dbReference type="ARBA" id="ARBA00022842"/>
    </source>
</evidence>
<dbReference type="InterPro" id="IPR012337">
    <property type="entry name" value="RNaseH-like_sf"/>
</dbReference>
<dbReference type="InterPro" id="IPR041577">
    <property type="entry name" value="RT_RNaseH_2"/>
</dbReference>
<evidence type="ECO:0000256" key="11">
    <source>
        <dbReference type="ARBA" id="ARBA00022908"/>
    </source>
</evidence>
<dbReference type="InterPro" id="IPR005162">
    <property type="entry name" value="Retrotrans_gag_dom"/>
</dbReference>
<dbReference type="InterPro" id="IPR021109">
    <property type="entry name" value="Peptidase_aspartic_dom_sf"/>
</dbReference>
<evidence type="ECO:0000259" key="18">
    <source>
        <dbReference type="PROSITE" id="PS50878"/>
    </source>
</evidence>
<dbReference type="CDD" id="cd01647">
    <property type="entry name" value="RT_LTR"/>
    <property type="match status" value="1"/>
</dbReference>
<dbReference type="InterPro" id="IPR036875">
    <property type="entry name" value="Znf_CCHC_sf"/>
</dbReference>
<reference evidence="19 20" key="1">
    <citation type="journal article" date="2021" name="Commun. Biol.">
        <title>The genome of Shorea leprosula (Dipterocarpaceae) highlights the ecological relevance of drought in aseasonal tropical rainforests.</title>
        <authorList>
            <person name="Ng K.K.S."/>
            <person name="Kobayashi M.J."/>
            <person name="Fawcett J.A."/>
            <person name="Hatakeyama M."/>
            <person name="Paape T."/>
            <person name="Ng C.H."/>
            <person name="Ang C.C."/>
            <person name="Tnah L.H."/>
            <person name="Lee C.T."/>
            <person name="Nishiyama T."/>
            <person name="Sese J."/>
            <person name="O'Brien M.J."/>
            <person name="Copetti D."/>
            <person name="Mohd Noor M.I."/>
            <person name="Ong R.C."/>
            <person name="Putra M."/>
            <person name="Sireger I.Z."/>
            <person name="Indrioko S."/>
            <person name="Kosugi Y."/>
            <person name="Izuno A."/>
            <person name="Isagi Y."/>
            <person name="Lee S.L."/>
            <person name="Shimizu K.K."/>
        </authorList>
    </citation>
    <scope>NUCLEOTIDE SEQUENCE [LARGE SCALE GENOMIC DNA]</scope>
    <source>
        <strain evidence="19">214</strain>
    </source>
</reference>
<dbReference type="Pfam" id="PF03732">
    <property type="entry name" value="Retrotrans_gag"/>
    <property type="match status" value="1"/>
</dbReference>
<keyword evidence="15" id="KW-0863">Zinc-finger</keyword>
<keyword evidence="10" id="KW-0694">RNA-binding</keyword>
<dbReference type="Gene3D" id="2.40.70.10">
    <property type="entry name" value="Acid Proteases"/>
    <property type="match status" value="1"/>
</dbReference>
<dbReference type="InterPro" id="IPR000477">
    <property type="entry name" value="RT_dom"/>
</dbReference>
<dbReference type="FunFam" id="3.10.10.10:FF:000007">
    <property type="entry name" value="Retrovirus-related Pol polyprotein from transposon 17.6-like Protein"/>
    <property type="match status" value="1"/>
</dbReference>
<dbReference type="InterPro" id="IPR013103">
    <property type="entry name" value="RVT_2"/>
</dbReference>
<keyword evidence="7" id="KW-0255">Endonuclease</keyword>
<evidence type="ECO:0000256" key="16">
    <source>
        <dbReference type="SAM" id="MobiDB-lite"/>
    </source>
</evidence>
<evidence type="ECO:0000256" key="10">
    <source>
        <dbReference type="ARBA" id="ARBA00022884"/>
    </source>
</evidence>
<dbReference type="PROSITE" id="PS50158">
    <property type="entry name" value="ZF_CCHC"/>
    <property type="match status" value="2"/>
</dbReference>
<feature type="compositionally biased region" description="Basic residues" evidence="16">
    <location>
        <begin position="1"/>
        <end position="12"/>
    </location>
</feature>
<evidence type="ECO:0000256" key="13">
    <source>
        <dbReference type="ARBA" id="ARBA00023125"/>
    </source>
</evidence>
<evidence type="ECO:0000256" key="6">
    <source>
        <dbReference type="ARBA" id="ARBA00022750"/>
    </source>
</evidence>
<feature type="compositionally biased region" description="Polar residues" evidence="16">
    <location>
        <begin position="310"/>
        <end position="321"/>
    </location>
</feature>
<evidence type="ECO:0000256" key="2">
    <source>
        <dbReference type="ARBA" id="ARBA00022670"/>
    </source>
</evidence>
<dbReference type="Pfam" id="PF17917">
    <property type="entry name" value="RT_RNaseH"/>
    <property type="match status" value="1"/>
</dbReference>
<dbReference type="SUPFAM" id="SSF56672">
    <property type="entry name" value="DNA/RNA polymerases"/>
    <property type="match status" value="2"/>
</dbReference>
<dbReference type="Gene3D" id="3.30.70.270">
    <property type="match status" value="3"/>
</dbReference>
<dbReference type="PANTHER" id="PTHR37984">
    <property type="entry name" value="PROTEIN CBG26694"/>
    <property type="match status" value="1"/>
</dbReference>
<evidence type="ECO:0000256" key="1">
    <source>
        <dbReference type="ARBA" id="ARBA00012493"/>
    </source>
</evidence>
<dbReference type="Gene3D" id="1.10.340.70">
    <property type="match status" value="1"/>
</dbReference>
<dbReference type="InterPro" id="IPR050951">
    <property type="entry name" value="Retrovirus_Pol_polyprotein"/>
</dbReference>
<evidence type="ECO:0000256" key="4">
    <source>
        <dbReference type="ARBA" id="ARBA00022695"/>
    </source>
</evidence>
<keyword evidence="15" id="KW-0479">Metal-binding</keyword>
<dbReference type="InterPro" id="IPR041588">
    <property type="entry name" value="Integrase_H2C2"/>
</dbReference>
<keyword evidence="14" id="KW-0511">Multifunctional enzyme</keyword>
<dbReference type="Pfam" id="PF07727">
    <property type="entry name" value="RVT_2"/>
    <property type="match status" value="1"/>
</dbReference>
<name>A0AAV5J7P2_9ROSI</name>
<dbReference type="GO" id="GO:0006508">
    <property type="term" value="P:proteolysis"/>
    <property type="evidence" value="ECO:0007669"/>
    <property type="project" value="UniProtKB-KW"/>
</dbReference>
<keyword evidence="15" id="KW-0862">Zinc</keyword>
<feature type="region of interest" description="Disordered" evidence="16">
    <location>
        <begin position="367"/>
        <end position="401"/>
    </location>
</feature>
<dbReference type="GO" id="GO:0003677">
    <property type="term" value="F:DNA binding"/>
    <property type="evidence" value="ECO:0007669"/>
    <property type="project" value="UniProtKB-KW"/>
</dbReference>
<organism evidence="19 20">
    <name type="scientific">Rubroshorea leprosula</name>
    <dbReference type="NCBI Taxonomy" id="152421"/>
    <lineage>
        <taxon>Eukaryota</taxon>
        <taxon>Viridiplantae</taxon>
        <taxon>Streptophyta</taxon>
        <taxon>Embryophyta</taxon>
        <taxon>Tracheophyta</taxon>
        <taxon>Spermatophyta</taxon>
        <taxon>Magnoliopsida</taxon>
        <taxon>eudicotyledons</taxon>
        <taxon>Gunneridae</taxon>
        <taxon>Pentapetalae</taxon>
        <taxon>rosids</taxon>
        <taxon>malvids</taxon>
        <taxon>Malvales</taxon>
        <taxon>Dipterocarpaceae</taxon>
        <taxon>Rubroshorea</taxon>
    </lineage>
</organism>